<evidence type="ECO:0000313" key="2">
    <source>
        <dbReference type="Proteomes" id="UP001177670"/>
    </source>
</evidence>
<reference evidence="1" key="1">
    <citation type="submission" date="2021-10" db="EMBL/GenBank/DDBJ databases">
        <title>Melipona bicolor Genome sequencing and assembly.</title>
        <authorList>
            <person name="Araujo N.S."/>
            <person name="Arias M.C."/>
        </authorList>
    </citation>
    <scope>NUCLEOTIDE SEQUENCE</scope>
    <source>
        <strain evidence="1">USP_2M_L1-L4_2017</strain>
        <tissue evidence="1">Whole body</tissue>
    </source>
</reference>
<gene>
    <name evidence="1" type="ORF">K0M31_010888</name>
</gene>
<comment type="caution">
    <text evidence="1">The sequence shown here is derived from an EMBL/GenBank/DDBJ whole genome shotgun (WGS) entry which is preliminary data.</text>
</comment>
<keyword evidence="2" id="KW-1185">Reference proteome</keyword>
<dbReference type="AlphaFoldDB" id="A0AA40KI17"/>
<dbReference type="Proteomes" id="UP001177670">
    <property type="component" value="Unassembled WGS sequence"/>
</dbReference>
<dbReference type="EMBL" id="JAHYIQ010000028">
    <property type="protein sequence ID" value="KAK1121109.1"/>
    <property type="molecule type" value="Genomic_DNA"/>
</dbReference>
<proteinExistence type="predicted"/>
<protein>
    <submittedName>
        <fullName evidence="1">Uncharacterized protein</fullName>
    </submittedName>
</protein>
<accession>A0AA40KI17</accession>
<evidence type="ECO:0000313" key="1">
    <source>
        <dbReference type="EMBL" id="KAK1121109.1"/>
    </source>
</evidence>
<name>A0AA40KI17_9HYME</name>
<sequence>MGRCRGVLRYASTNESSLPVEGKIGVIPLNGDNAAKSDFRNDRVKRAQGFTEGGRPSLFLSQ</sequence>
<organism evidence="1 2">
    <name type="scientific">Melipona bicolor</name>
    <dbReference type="NCBI Taxonomy" id="60889"/>
    <lineage>
        <taxon>Eukaryota</taxon>
        <taxon>Metazoa</taxon>
        <taxon>Ecdysozoa</taxon>
        <taxon>Arthropoda</taxon>
        <taxon>Hexapoda</taxon>
        <taxon>Insecta</taxon>
        <taxon>Pterygota</taxon>
        <taxon>Neoptera</taxon>
        <taxon>Endopterygota</taxon>
        <taxon>Hymenoptera</taxon>
        <taxon>Apocrita</taxon>
        <taxon>Aculeata</taxon>
        <taxon>Apoidea</taxon>
        <taxon>Anthophila</taxon>
        <taxon>Apidae</taxon>
        <taxon>Melipona</taxon>
    </lineage>
</organism>